<sequence length="231" mass="24049">MSTWTFDAVTPRRALRRGLSLWCVLALSGCVGVESGASDDALQQVSLFKGEVVVAGPRGYCVDGAQLRRGSFGAFVPIASCESLSGQAGIGVEPVLMTVSVLPRQDSRAMPDAAEIAASMAEDKPLEMIDGDGVSIVHFATGGERALPGGDPRYWRAGMIVNGHLLGLAVYAPKDSPLAGGQGKRLISDLAEGLRNRSPQMRAVTSSRGETAAGRRGMAGWLPGGLFPNPG</sequence>
<dbReference type="RefSeq" id="WP_073034495.1">
    <property type="nucleotide sequence ID" value="NZ_BMLR01000004.1"/>
</dbReference>
<protein>
    <submittedName>
        <fullName evidence="1">Uncharacterized protein</fullName>
    </submittedName>
</protein>
<proteinExistence type="predicted"/>
<gene>
    <name evidence="1" type="ORF">SAMN05444398_104152</name>
</gene>
<name>A0A1M7C8R4_9RHOB</name>
<evidence type="ECO:0000313" key="1">
    <source>
        <dbReference type="EMBL" id="SHL63672.1"/>
    </source>
</evidence>
<evidence type="ECO:0000313" key="2">
    <source>
        <dbReference type="Proteomes" id="UP000183974"/>
    </source>
</evidence>
<organism evidence="1 2">
    <name type="scientific">Roseovarius pacificus</name>
    <dbReference type="NCBI Taxonomy" id="337701"/>
    <lineage>
        <taxon>Bacteria</taxon>
        <taxon>Pseudomonadati</taxon>
        <taxon>Pseudomonadota</taxon>
        <taxon>Alphaproteobacteria</taxon>
        <taxon>Rhodobacterales</taxon>
        <taxon>Roseobacteraceae</taxon>
        <taxon>Roseovarius</taxon>
    </lineage>
</organism>
<dbReference type="OrthoDB" id="7829925at2"/>
<dbReference type="AlphaFoldDB" id="A0A1M7C8R4"/>
<keyword evidence="2" id="KW-1185">Reference proteome</keyword>
<dbReference type="Proteomes" id="UP000183974">
    <property type="component" value="Unassembled WGS sequence"/>
</dbReference>
<dbReference type="EMBL" id="FRBR01000004">
    <property type="protein sequence ID" value="SHL63672.1"/>
    <property type="molecule type" value="Genomic_DNA"/>
</dbReference>
<reference evidence="1 2" key="1">
    <citation type="submission" date="2016-11" db="EMBL/GenBank/DDBJ databases">
        <authorList>
            <person name="Jaros S."/>
            <person name="Januszkiewicz K."/>
            <person name="Wedrychowicz H."/>
        </authorList>
    </citation>
    <scope>NUCLEOTIDE SEQUENCE [LARGE SCALE GENOMIC DNA]</scope>
    <source>
        <strain evidence="1 2">DSM 29589</strain>
    </source>
</reference>
<dbReference type="STRING" id="337701.SAMN05444398_104152"/>
<accession>A0A1M7C8R4</accession>